<dbReference type="Pfam" id="PF08448">
    <property type="entry name" value="PAS_4"/>
    <property type="match status" value="1"/>
</dbReference>
<dbReference type="RefSeq" id="WP_325123974.1">
    <property type="nucleotide sequence ID" value="NZ_BAAAFN010000011.1"/>
</dbReference>
<gene>
    <name evidence="10" type="ORF">GCM10009125_16860</name>
</gene>
<dbReference type="SMART" id="SM00091">
    <property type="entry name" value="PAS"/>
    <property type="match status" value="2"/>
</dbReference>
<dbReference type="InterPro" id="IPR000014">
    <property type="entry name" value="PAS"/>
</dbReference>
<keyword evidence="11" id="KW-1185">Reference proteome</keyword>
<comment type="caution">
    <text evidence="10">The sequence shown here is derived from an EMBL/GenBank/DDBJ whole genome shotgun (WGS) entry which is preliminary data.</text>
</comment>
<dbReference type="SMART" id="SM00267">
    <property type="entry name" value="GGDEF"/>
    <property type="match status" value="1"/>
</dbReference>
<dbReference type="SUPFAM" id="SSF55073">
    <property type="entry name" value="Nucleotide cyclase"/>
    <property type="match status" value="1"/>
</dbReference>
<dbReference type="InterPro" id="IPR043128">
    <property type="entry name" value="Rev_trsase/Diguanyl_cyclase"/>
</dbReference>
<dbReference type="NCBIfam" id="TIGR00229">
    <property type="entry name" value="sensory_box"/>
    <property type="match status" value="2"/>
</dbReference>
<dbReference type="CDD" id="cd06225">
    <property type="entry name" value="HAMP"/>
    <property type="match status" value="1"/>
</dbReference>
<dbReference type="InterPro" id="IPR000160">
    <property type="entry name" value="GGDEF_dom"/>
</dbReference>
<evidence type="ECO:0008006" key="12">
    <source>
        <dbReference type="Google" id="ProtNLM"/>
    </source>
</evidence>
<dbReference type="Proteomes" id="UP001501176">
    <property type="component" value="Unassembled WGS sequence"/>
</dbReference>
<dbReference type="PROSITE" id="PS50887">
    <property type="entry name" value="GGDEF"/>
    <property type="match status" value="1"/>
</dbReference>
<dbReference type="InterPro" id="IPR029787">
    <property type="entry name" value="Nucleotide_cyclase"/>
</dbReference>
<dbReference type="SUPFAM" id="SSF55785">
    <property type="entry name" value="PYP-like sensor domain (PAS domain)"/>
    <property type="match status" value="2"/>
</dbReference>
<organism evidence="10 11">
    <name type="scientific">Castellaniella daejeonensis</name>
    <dbReference type="NCBI Taxonomy" id="659013"/>
    <lineage>
        <taxon>Bacteria</taxon>
        <taxon>Pseudomonadati</taxon>
        <taxon>Pseudomonadota</taxon>
        <taxon>Betaproteobacteria</taxon>
        <taxon>Burkholderiales</taxon>
        <taxon>Alcaligenaceae</taxon>
        <taxon>Castellaniella</taxon>
    </lineage>
</organism>
<feature type="transmembrane region" description="Helical" evidence="5">
    <location>
        <begin position="16"/>
        <end position="36"/>
    </location>
</feature>
<dbReference type="SUPFAM" id="SSF158472">
    <property type="entry name" value="HAMP domain-like"/>
    <property type="match status" value="1"/>
</dbReference>
<evidence type="ECO:0000259" key="9">
    <source>
        <dbReference type="PROSITE" id="PS50887"/>
    </source>
</evidence>
<dbReference type="PANTHER" id="PTHR44757">
    <property type="entry name" value="DIGUANYLATE CYCLASE DGCP"/>
    <property type="match status" value="1"/>
</dbReference>
<evidence type="ECO:0000256" key="4">
    <source>
        <dbReference type="ARBA" id="ARBA00023136"/>
    </source>
</evidence>
<dbReference type="SMART" id="SM00086">
    <property type="entry name" value="PAC"/>
    <property type="match status" value="2"/>
</dbReference>
<dbReference type="SMART" id="SM00304">
    <property type="entry name" value="HAMP"/>
    <property type="match status" value="1"/>
</dbReference>
<dbReference type="Pfam" id="PF13675">
    <property type="entry name" value="PilJ"/>
    <property type="match status" value="1"/>
</dbReference>
<dbReference type="CDD" id="cd01949">
    <property type="entry name" value="GGDEF"/>
    <property type="match status" value="1"/>
</dbReference>
<evidence type="ECO:0000313" key="10">
    <source>
        <dbReference type="EMBL" id="GAA0228439.1"/>
    </source>
</evidence>
<name>A0ABN0TRT8_9BURK</name>
<dbReference type="Pfam" id="PF13426">
    <property type="entry name" value="PAS_9"/>
    <property type="match status" value="1"/>
</dbReference>
<evidence type="ECO:0000313" key="11">
    <source>
        <dbReference type="Proteomes" id="UP001501176"/>
    </source>
</evidence>
<protein>
    <recommendedName>
        <fullName evidence="12">Diguanylate cyclase</fullName>
    </recommendedName>
</protein>
<dbReference type="NCBIfam" id="TIGR00254">
    <property type="entry name" value="GGDEF"/>
    <property type="match status" value="1"/>
</dbReference>
<dbReference type="PANTHER" id="PTHR44757:SF2">
    <property type="entry name" value="BIOFILM ARCHITECTURE MAINTENANCE PROTEIN MBAA"/>
    <property type="match status" value="1"/>
</dbReference>
<dbReference type="InterPro" id="IPR029095">
    <property type="entry name" value="NarX-like_N"/>
</dbReference>
<feature type="domain" description="GGDEF" evidence="9">
    <location>
        <begin position="542"/>
        <end position="675"/>
    </location>
</feature>
<reference evidence="10 11" key="1">
    <citation type="journal article" date="2019" name="Int. J. Syst. Evol. Microbiol.">
        <title>The Global Catalogue of Microorganisms (GCM) 10K type strain sequencing project: providing services to taxonomists for standard genome sequencing and annotation.</title>
        <authorList>
            <consortium name="The Broad Institute Genomics Platform"/>
            <consortium name="The Broad Institute Genome Sequencing Center for Infectious Disease"/>
            <person name="Wu L."/>
            <person name="Ma J."/>
        </authorList>
    </citation>
    <scope>NUCLEOTIDE SEQUENCE [LARGE SCALE GENOMIC DNA]</scope>
    <source>
        <strain evidence="10 11">JCM 16240</strain>
    </source>
</reference>
<evidence type="ECO:0000256" key="5">
    <source>
        <dbReference type="SAM" id="Phobius"/>
    </source>
</evidence>
<dbReference type="InterPro" id="IPR013656">
    <property type="entry name" value="PAS_4"/>
</dbReference>
<dbReference type="Pfam" id="PF00990">
    <property type="entry name" value="GGDEF"/>
    <property type="match status" value="1"/>
</dbReference>
<proteinExistence type="predicted"/>
<feature type="transmembrane region" description="Helical" evidence="5">
    <location>
        <begin position="177"/>
        <end position="198"/>
    </location>
</feature>
<sequence>MRLDSIPRTLRQKASLAFVLVVLLAVGNVSIVQFLLRESDGMAATLNVAGKMRMLSQRIGLQALMAHRHPDLELLDAIQEDLPSSFEAAYEALRRGGRVFDLDIVPVPAVLSPQLREVGLAWKRYGVAVGALAEAPAGDRSAVAEMARNGADLLARTEALMDGLVVQARAVQQKTLYGAYALFALDLVLLALAGWVVFRRILRPIRELVDQCSALAAGDYSARSALPPGDELGELGQVLNDSAAHIEQLLADIQKKHAALAESQAMFEGLSDNTVAGIYMADENLRFIHANERLAEILGYPRDELAGGLPFKQVFVGPAYEVVRTRLQERLAGHTTGMRYECVARRRDGDPIELEIFGSRMYLHGRPALIGIMFDITERRRAEASARRAALVYAHTSEAMVVTDADGVIQDINPAFTAVTGYSAEEVVGRTMAVLSSGRHDQAFYQAMWAQLHETGRWNGDIHNRRKSGEEYVERLSINTSYNEDGSVNCRIGLFSDVTEKRRREATIWHQAHYDHLTQLPNRQMFQENLRRSIEHSRGGGLPFALAFLDLDLFKEVNDTLGHEAGDQLLRLVARRLSECVRNSDMVARLGGDEFTLIVRDIGDPNDVLPLCHKVLEALSQPYVLGDSVAQVSASMGVAFYPCDGGDASELLRAADLAMYAAKEHGRNQCRIYEAGMRSPAVVRSRTQSG</sequence>
<dbReference type="PROSITE" id="PS50112">
    <property type="entry name" value="PAS"/>
    <property type="match status" value="2"/>
</dbReference>
<keyword evidence="4 5" id="KW-0472">Membrane</keyword>
<dbReference type="Gene3D" id="3.30.70.270">
    <property type="match status" value="1"/>
</dbReference>
<feature type="domain" description="PAC" evidence="7">
    <location>
        <begin position="338"/>
        <end position="388"/>
    </location>
</feature>
<feature type="domain" description="PAS" evidence="6">
    <location>
        <begin position="385"/>
        <end position="432"/>
    </location>
</feature>
<dbReference type="CDD" id="cd00130">
    <property type="entry name" value="PAS"/>
    <property type="match status" value="2"/>
</dbReference>
<dbReference type="InterPro" id="IPR000700">
    <property type="entry name" value="PAS-assoc_C"/>
</dbReference>
<dbReference type="InterPro" id="IPR001610">
    <property type="entry name" value="PAC"/>
</dbReference>
<feature type="domain" description="PAS" evidence="6">
    <location>
        <begin position="263"/>
        <end position="334"/>
    </location>
</feature>
<feature type="domain" description="HAMP" evidence="8">
    <location>
        <begin position="199"/>
        <end position="251"/>
    </location>
</feature>
<dbReference type="Gene3D" id="3.30.450.20">
    <property type="entry name" value="PAS domain"/>
    <property type="match status" value="2"/>
</dbReference>
<evidence type="ECO:0000259" key="6">
    <source>
        <dbReference type="PROSITE" id="PS50112"/>
    </source>
</evidence>
<dbReference type="InterPro" id="IPR052155">
    <property type="entry name" value="Biofilm_reg_signaling"/>
</dbReference>
<keyword evidence="2 5" id="KW-0812">Transmembrane</keyword>
<evidence type="ECO:0000256" key="1">
    <source>
        <dbReference type="ARBA" id="ARBA00004141"/>
    </source>
</evidence>
<keyword evidence="3 5" id="KW-1133">Transmembrane helix</keyword>
<dbReference type="PROSITE" id="PS50113">
    <property type="entry name" value="PAC"/>
    <property type="match status" value="1"/>
</dbReference>
<dbReference type="Pfam" id="PF00672">
    <property type="entry name" value="HAMP"/>
    <property type="match status" value="1"/>
</dbReference>
<dbReference type="EMBL" id="BAAAFN010000011">
    <property type="protein sequence ID" value="GAA0228439.1"/>
    <property type="molecule type" value="Genomic_DNA"/>
</dbReference>
<dbReference type="Gene3D" id="6.10.340.10">
    <property type="match status" value="1"/>
</dbReference>
<accession>A0ABN0TRT8</accession>
<comment type="subcellular location">
    <subcellularLocation>
        <location evidence="1">Membrane</location>
        <topology evidence="1">Multi-pass membrane protein</topology>
    </subcellularLocation>
</comment>
<evidence type="ECO:0000256" key="3">
    <source>
        <dbReference type="ARBA" id="ARBA00022989"/>
    </source>
</evidence>
<evidence type="ECO:0000259" key="8">
    <source>
        <dbReference type="PROSITE" id="PS50885"/>
    </source>
</evidence>
<evidence type="ECO:0000259" key="7">
    <source>
        <dbReference type="PROSITE" id="PS50113"/>
    </source>
</evidence>
<dbReference type="PROSITE" id="PS50885">
    <property type="entry name" value="HAMP"/>
    <property type="match status" value="1"/>
</dbReference>
<dbReference type="InterPro" id="IPR035965">
    <property type="entry name" value="PAS-like_dom_sf"/>
</dbReference>
<evidence type="ECO:0000256" key="2">
    <source>
        <dbReference type="ARBA" id="ARBA00022692"/>
    </source>
</evidence>
<dbReference type="InterPro" id="IPR003660">
    <property type="entry name" value="HAMP_dom"/>
</dbReference>